<organism evidence="4 5">
    <name type="scientific">Tardiphaga alba</name>
    <dbReference type="NCBI Taxonomy" id="340268"/>
    <lineage>
        <taxon>Bacteria</taxon>
        <taxon>Pseudomonadati</taxon>
        <taxon>Pseudomonadota</taxon>
        <taxon>Alphaproteobacteria</taxon>
        <taxon>Hyphomicrobiales</taxon>
        <taxon>Nitrobacteraceae</taxon>
        <taxon>Tardiphaga</taxon>
    </lineage>
</organism>
<dbReference type="SMART" id="SM00966">
    <property type="entry name" value="SpoVT_AbrB"/>
    <property type="match status" value="1"/>
</dbReference>
<feature type="compositionally biased region" description="Polar residues" evidence="2">
    <location>
        <begin position="7"/>
        <end position="20"/>
    </location>
</feature>
<evidence type="ECO:0000256" key="1">
    <source>
        <dbReference type="PROSITE-ProRule" id="PRU01076"/>
    </source>
</evidence>
<protein>
    <submittedName>
        <fullName evidence="4">AbrB/MazE/SpoVT family DNA-binding domain-containing protein</fullName>
    </submittedName>
</protein>
<gene>
    <name evidence="4" type="ORF">RPMA_21980</name>
</gene>
<dbReference type="Gene3D" id="2.10.260.10">
    <property type="match status" value="1"/>
</dbReference>
<dbReference type="PROSITE" id="PS51740">
    <property type="entry name" value="SPOVT_ABRB"/>
    <property type="match status" value="1"/>
</dbReference>
<dbReference type="InterPro" id="IPR037914">
    <property type="entry name" value="SpoVT-AbrB_sf"/>
</dbReference>
<dbReference type="InterPro" id="IPR007159">
    <property type="entry name" value="SpoVT-AbrB_dom"/>
</dbReference>
<evidence type="ECO:0000313" key="5">
    <source>
        <dbReference type="Proteomes" id="UP000682843"/>
    </source>
</evidence>
<name>A0ABX8ACC7_9BRAD</name>
<feature type="domain" description="SpoVT-AbrB" evidence="3">
    <location>
        <begin position="6"/>
        <end position="51"/>
    </location>
</feature>
<accession>A0ABX8ACC7</accession>
<sequence length="108" mass="11826">MARTFEETSTITSKGQTTVPKSVRQALGLSEGDQIAFLVDERGVTLRRADESEDDPAIAAFLTFLAKDIGANPERLQTLSPEMMERIAELTDGIVFDPDEPIEGEVDL</sequence>
<feature type="region of interest" description="Disordered" evidence="2">
    <location>
        <begin position="1"/>
        <end position="21"/>
    </location>
</feature>
<evidence type="ECO:0000259" key="3">
    <source>
        <dbReference type="PROSITE" id="PS51740"/>
    </source>
</evidence>
<dbReference type="EMBL" id="CP036498">
    <property type="protein sequence ID" value="QUS41214.1"/>
    <property type="molecule type" value="Genomic_DNA"/>
</dbReference>
<dbReference type="Pfam" id="PF15937">
    <property type="entry name" value="PrlF_antitoxin"/>
    <property type="match status" value="1"/>
</dbReference>
<dbReference type="RefSeq" id="WP_211909821.1">
    <property type="nucleotide sequence ID" value="NZ_CP036498.1"/>
</dbReference>
<dbReference type="InterPro" id="IPR031848">
    <property type="entry name" value="PrlF_antitoxin"/>
</dbReference>
<reference evidence="4 5" key="1">
    <citation type="submission" date="2019-02" db="EMBL/GenBank/DDBJ databases">
        <title>Emended description of the genus Rhodopseudomonas and description of Rhodopseudomonas albus sp. nov., a non-phototrophic, heavy-metal-tolerant bacterium isolated from garden soil.</title>
        <authorList>
            <person name="Bao Z."/>
            <person name="Cao W.W."/>
            <person name="Sato Y."/>
            <person name="Nishizawa T."/>
            <person name="Zhao J."/>
            <person name="Guo Y."/>
            <person name="Ohta H."/>
        </authorList>
    </citation>
    <scope>NUCLEOTIDE SEQUENCE [LARGE SCALE GENOMIC DNA]</scope>
    <source>
        <strain evidence="4 5">SK50-23</strain>
    </source>
</reference>
<dbReference type="GO" id="GO:0003677">
    <property type="term" value="F:DNA binding"/>
    <property type="evidence" value="ECO:0007669"/>
    <property type="project" value="UniProtKB-KW"/>
</dbReference>
<keyword evidence="5" id="KW-1185">Reference proteome</keyword>
<evidence type="ECO:0000256" key="2">
    <source>
        <dbReference type="SAM" id="MobiDB-lite"/>
    </source>
</evidence>
<proteinExistence type="predicted"/>
<keyword evidence="1 4" id="KW-0238">DNA-binding</keyword>
<dbReference type="SUPFAM" id="SSF89447">
    <property type="entry name" value="AbrB/MazE/MraZ-like"/>
    <property type="match status" value="1"/>
</dbReference>
<dbReference type="NCBIfam" id="TIGR01439">
    <property type="entry name" value="lp_hng_hel_AbrB"/>
    <property type="match status" value="1"/>
</dbReference>
<dbReference type="Proteomes" id="UP000682843">
    <property type="component" value="Chromosome"/>
</dbReference>
<evidence type="ECO:0000313" key="4">
    <source>
        <dbReference type="EMBL" id="QUS41214.1"/>
    </source>
</evidence>